<dbReference type="Proteomes" id="UP000677875">
    <property type="component" value="Unassembled WGS sequence"/>
</dbReference>
<accession>A0A940XGN0</accession>
<evidence type="ECO:0000313" key="1">
    <source>
        <dbReference type="EMBL" id="MBQ0827092.1"/>
    </source>
</evidence>
<comment type="caution">
    <text evidence="1">The sequence shown here is derived from an EMBL/GenBank/DDBJ whole genome shotgun (WGS) entry which is preliminary data.</text>
</comment>
<evidence type="ECO:0000313" key="2">
    <source>
        <dbReference type="Proteomes" id="UP000677875"/>
    </source>
</evidence>
<reference evidence="1" key="1">
    <citation type="submission" date="2021-04" db="EMBL/GenBank/DDBJ databases">
        <title>Genome seq and assembly of Streptomyces sp. RG38.</title>
        <authorList>
            <person name="Chhetri G."/>
        </authorList>
    </citation>
    <scope>NUCLEOTIDE SEQUENCE</scope>
    <source>
        <strain evidence="1">RG38</strain>
    </source>
</reference>
<organism evidence="1 2">
    <name type="scientific">Streptomyces tagetis</name>
    <dbReference type="NCBI Taxonomy" id="2820809"/>
    <lineage>
        <taxon>Bacteria</taxon>
        <taxon>Bacillati</taxon>
        <taxon>Actinomycetota</taxon>
        <taxon>Actinomycetes</taxon>
        <taxon>Kitasatosporales</taxon>
        <taxon>Streptomycetaceae</taxon>
        <taxon>Streptomyces</taxon>
    </lineage>
</organism>
<protein>
    <submittedName>
        <fullName evidence="1">Uncharacterized protein</fullName>
    </submittedName>
</protein>
<dbReference type="EMBL" id="JAGPNL010000002">
    <property type="protein sequence ID" value="MBQ0827092.1"/>
    <property type="molecule type" value="Genomic_DNA"/>
</dbReference>
<dbReference type="AlphaFoldDB" id="A0A940XGN0"/>
<keyword evidence="2" id="KW-1185">Reference proteome</keyword>
<dbReference type="RefSeq" id="WP_210871093.1">
    <property type="nucleotide sequence ID" value="NZ_JAGPNL010000002.1"/>
</dbReference>
<name>A0A940XGN0_9ACTN</name>
<gene>
    <name evidence="1" type="ORF">J5Y05_11290</name>
</gene>
<sequence length="166" mass="17368">MNPPHPRTGALLTVTGTALALAGPVMLLRAADGRKEIRGELAAQRITFPDDGLPADLMPYAGRTVATGDEARAYARYIKGNLTRTTAGRSYAEITAELHKAGGDDEELTALRQTAFTGESLRASLLSAYQAWQITTLVAGVGTALTGLGTALVATSRALRTPPAHP</sequence>
<proteinExistence type="predicted"/>